<reference evidence="1 2" key="1">
    <citation type="submission" date="2021-07" db="EMBL/GenBank/DDBJ databases">
        <title>Whole Genome Sequence of Nocardia Iowensis.</title>
        <authorList>
            <person name="Lamm A."/>
            <person name="Collins-Fairclough A.M."/>
            <person name="Bunk B."/>
            <person name="Sproer C."/>
        </authorList>
    </citation>
    <scope>NUCLEOTIDE SEQUENCE [LARGE SCALE GENOMIC DNA]</scope>
    <source>
        <strain evidence="1 2">NRRL 5646</strain>
    </source>
</reference>
<dbReference type="CDD" id="cd22191">
    <property type="entry name" value="DPBB_RlpA_EXP_N-like"/>
    <property type="match status" value="1"/>
</dbReference>
<evidence type="ECO:0000313" key="2">
    <source>
        <dbReference type="Proteomes" id="UP000694257"/>
    </source>
</evidence>
<dbReference type="EMBL" id="CP078145">
    <property type="protein sequence ID" value="QXN90253.1"/>
    <property type="molecule type" value="Genomic_DNA"/>
</dbReference>
<accession>A0ABX8RL04</accession>
<evidence type="ECO:0000313" key="1">
    <source>
        <dbReference type="EMBL" id="QXN90253.1"/>
    </source>
</evidence>
<gene>
    <name evidence="1" type="ORF">KV110_33305</name>
</gene>
<dbReference type="Proteomes" id="UP000694257">
    <property type="component" value="Chromosome"/>
</dbReference>
<keyword evidence="2" id="KW-1185">Reference proteome</keyword>
<dbReference type="RefSeq" id="WP_218471125.1">
    <property type="nucleotide sequence ID" value="NZ_BAABJN010000006.1"/>
</dbReference>
<organism evidence="1 2">
    <name type="scientific">Nocardia iowensis</name>
    <dbReference type="NCBI Taxonomy" id="204891"/>
    <lineage>
        <taxon>Bacteria</taxon>
        <taxon>Bacillati</taxon>
        <taxon>Actinomycetota</taxon>
        <taxon>Actinomycetes</taxon>
        <taxon>Mycobacteriales</taxon>
        <taxon>Nocardiaceae</taxon>
        <taxon>Nocardia</taxon>
    </lineage>
</organism>
<protein>
    <submittedName>
        <fullName evidence="1">RlpA-like double-psi beta-barrel domain-containing protein</fullName>
    </submittedName>
</protein>
<name>A0ABX8RL04_NOCIO</name>
<sequence>MGRGIAVLATVGLVLAGSVIWGADVRADPVTAPSQSPAPHDIPEGLTGSFTGFPAITAPPVTTPARAISGEGPVSHTDFTPASNGSGYCMIAGPYTRDSRVAAIGHLNGKDCGTKLRVTSKRDPSKSVIVTIIDECGCHLDLNEGVYQKLFGTSVSGQQATWVTVP</sequence>
<proteinExistence type="predicted"/>